<keyword evidence="2" id="KW-0547">Nucleotide-binding</keyword>
<name>A0A6J6M4U8_9ZZZZ</name>
<dbReference type="PANTHER" id="PTHR11070:SF55">
    <property type="entry name" value="DNA 3'-5' HELICASE"/>
    <property type="match status" value="1"/>
</dbReference>
<organism evidence="12">
    <name type="scientific">freshwater metagenome</name>
    <dbReference type="NCBI Taxonomy" id="449393"/>
    <lineage>
        <taxon>unclassified sequences</taxon>
        <taxon>metagenomes</taxon>
        <taxon>ecological metagenomes</taxon>
    </lineage>
</organism>
<dbReference type="GO" id="GO:0033202">
    <property type="term" value="C:DNA helicase complex"/>
    <property type="evidence" value="ECO:0007669"/>
    <property type="project" value="TreeGrafter"/>
</dbReference>
<sequence>MTPGAGVVQVLTIHAAKGLEWDFVAIPNLVEDDFPSKPRSVSGWLSGAELPYPLRGDAGSLPVFDFQNAAIQSELKSASDQFKADNKEHQLREEFRLIYVAITRAKEALLLSGSYWKPANSGSRKPSRFMTELAEGNFQFPDLASAENPLDLSPRQKSWPLEPIGEVHAAIVENSASEVDKASAKLDRVSAEDLRSSSIHQEIDLLLKEQDDRIQRLGQVELPVRIPASKFKEFITDLPAQAARYLRPVPTEPYRATKAGTAFHSWVEDFIISEVDQAPQEIFELTEIFKNSRFKNQSPADVEIEINLTRGSNTFVCKLDAVFQSGDRFEIVDWKTGAAPKDKATEQQMILQLALYRFAYSALKKIPIEKIDVCFYFVGDDIELRPQKVPAPEELVKMWEELFA</sequence>
<accession>A0A6J6M4U8</accession>
<dbReference type="GO" id="GO:0003677">
    <property type="term" value="F:DNA binding"/>
    <property type="evidence" value="ECO:0007669"/>
    <property type="project" value="UniProtKB-KW"/>
</dbReference>
<keyword evidence="6" id="KW-0269">Exonuclease</keyword>
<dbReference type="GO" id="GO:0043138">
    <property type="term" value="F:3'-5' DNA helicase activity"/>
    <property type="evidence" value="ECO:0007669"/>
    <property type="project" value="TreeGrafter"/>
</dbReference>
<dbReference type="InterPro" id="IPR011604">
    <property type="entry name" value="PDDEXK-like_dom_sf"/>
</dbReference>
<keyword evidence="9" id="KW-0234">DNA repair</keyword>
<keyword evidence="3" id="KW-0227">DNA damage</keyword>
<dbReference type="GO" id="GO:0005829">
    <property type="term" value="C:cytosol"/>
    <property type="evidence" value="ECO:0007669"/>
    <property type="project" value="TreeGrafter"/>
</dbReference>
<dbReference type="InterPro" id="IPR011335">
    <property type="entry name" value="Restrct_endonuc-II-like"/>
</dbReference>
<dbReference type="Gene3D" id="3.90.320.10">
    <property type="match status" value="1"/>
</dbReference>
<dbReference type="Pfam" id="PF12705">
    <property type="entry name" value="PDDEXK_1"/>
    <property type="match status" value="1"/>
</dbReference>
<dbReference type="GO" id="GO:0004527">
    <property type="term" value="F:exonuclease activity"/>
    <property type="evidence" value="ECO:0007669"/>
    <property type="project" value="UniProtKB-KW"/>
</dbReference>
<dbReference type="AlphaFoldDB" id="A0A6J6M4U8"/>
<dbReference type="InterPro" id="IPR014017">
    <property type="entry name" value="DNA_helicase_UvrD-like_C"/>
</dbReference>
<dbReference type="EMBL" id="CAEZWX010000048">
    <property type="protein sequence ID" value="CAB4669101.1"/>
    <property type="molecule type" value="Genomic_DNA"/>
</dbReference>
<evidence type="ECO:0000256" key="9">
    <source>
        <dbReference type="ARBA" id="ARBA00023204"/>
    </source>
</evidence>
<dbReference type="SUPFAM" id="SSF52980">
    <property type="entry name" value="Restriction endonuclease-like"/>
    <property type="match status" value="1"/>
</dbReference>
<proteinExistence type="predicted"/>
<reference evidence="12" key="1">
    <citation type="submission" date="2020-05" db="EMBL/GenBank/DDBJ databases">
        <authorList>
            <person name="Chiriac C."/>
            <person name="Salcher M."/>
            <person name="Ghai R."/>
            <person name="Kavagutti S V."/>
        </authorList>
    </citation>
    <scope>NUCLEOTIDE SEQUENCE</scope>
</reference>
<evidence type="ECO:0000256" key="1">
    <source>
        <dbReference type="ARBA" id="ARBA00022722"/>
    </source>
</evidence>
<evidence type="ECO:0000256" key="8">
    <source>
        <dbReference type="ARBA" id="ARBA00023125"/>
    </source>
</evidence>
<evidence type="ECO:0000313" key="12">
    <source>
        <dbReference type="EMBL" id="CAB4669101.1"/>
    </source>
</evidence>
<keyword evidence="1" id="KW-0540">Nuclease</keyword>
<keyword evidence="4" id="KW-0378">Hydrolase</keyword>
<evidence type="ECO:0000256" key="2">
    <source>
        <dbReference type="ARBA" id="ARBA00022741"/>
    </source>
</evidence>
<dbReference type="GO" id="GO:0000725">
    <property type="term" value="P:recombinational repair"/>
    <property type="evidence" value="ECO:0007669"/>
    <property type="project" value="TreeGrafter"/>
</dbReference>
<protein>
    <submittedName>
        <fullName evidence="12">Unannotated protein</fullName>
    </submittedName>
</protein>
<gene>
    <name evidence="12" type="ORF">UFOPK2328_00453</name>
</gene>
<evidence type="ECO:0000259" key="11">
    <source>
        <dbReference type="Pfam" id="PF13361"/>
    </source>
</evidence>
<evidence type="ECO:0000256" key="6">
    <source>
        <dbReference type="ARBA" id="ARBA00022839"/>
    </source>
</evidence>
<evidence type="ECO:0000256" key="3">
    <source>
        <dbReference type="ARBA" id="ARBA00022763"/>
    </source>
</evidence>
<keyword evidence="8" id="KW-0238">DNA-binding</keyword>
<evidence type="ECO:0000259" key="10">
    <source>
        <dbReference type="Pfam" id="PF12705"/>
    </source>
</evidence>
<evidence type="ECO:0000256" key="7">
    <source>
        <dbReference type="ARBA" id="ARBA00022840"/>
    </source>
</evidence>
<dbReference type="Pfam" id="PF13361">
    <property type="entry name" value="UvrD_C"/>
    <property type="match status" value="1"/>
</dbReference>
<feature type="domain" description="UvrD-like helicase C-terminal" evidence="11">
    <location>
        <begin position="8"/>
        <end position="112"/>
    </location>
</feature>
<dbReference type="InterPro" id="IPR000212">
    <property type="entry name" value="DNA_helicase_UvrD/REP"/>
</dbReference>
<dbReference type="GO" id="GO:0005524">
    <property type="term" value="F:ATP binding"/>
    <property type="evidence" value="ECO:0007669"/>
    <property type="project" value="UniProtKB-KW"/>
</dbReference>
<dbReference type="Gene3D" id="3.40.50.300">
    <property type="entry name" value="P-loop containing nucleotide triphosphate hydrolases"/>
    <property type="match status" value="1"/>
</dbReference>
<evidence type="ECO:0000256" key="4">
    <source>
        <dbReference type="ARBA" id="ARBA00022801"/>
    </source>
</evidence>
<keyword evidence="7" id="KW-0067">ATP-binding</keyword>
<dbReference type="PANTHER" id="PTHR11070">
    <property type="entry name" value="UVRD / RECB / PCRA DNA HELICASE FAMILY MEMBER"/>
    <property type="match status" value="1"/>
</dbReference>
<dbReference type="InterPro" id="IPR038726">
    <property type="entry name" value="PDDEXK_AddAB-type"/>
</dbReference>
<feature type="domain" description="PD-(D/E)XK endonuclease-like" evidence="10">
    <location>
        <begin position="297"/>
        <end position="380"/>
    </location>
</feature>
<keyword evidence="5" id="KW-0347">Helicase</keyword>
<dbReference type="InterPro" id="IPR027417">
    <property type="entry name" value="P-loop_NTPase"/>
</dbReference>
<evidence type="ECO:0000256" key="5">
    <source>
        <dbReference type="ARBA" id="ARBA00022806"/>
    </source>
</evidence>
<dbReference type="SUPFAM" id="SSF52540">
    <property type="entry name" value="P-loop containing nucleoside triphosphate hydrolases"/>
    <property type="match status" value="1"/>
</dbReference>